<dbReference type="InterPro" id="IPR032675">
    <property type="entry name" value="LRR_dom_sf"/>
</dbReference>
<dbReference type="PANTHER" id="PTHR31639:SF256">
    <property type="entry name" value="OS07G0242900 PROTEIN"/>
    <property type="match status" value="1"/>
</dbReference>
<name>A0AAN9P3Z3_CLITE</name>
<gene>
    <name evidence="2" type="ORF">RJT34_19624</name>
</gene>
<dbReference type="PANTHER" id="PTHR31639">
    <property type="entry name" value="F-BOX PROTEIN-LIKE"/>
    <property type="match status" value="1"/>
</dbReference>
<dbReference type="Pfam" id="PF24758">
    <property type="entry name" value="LRR_At5g56370"/>
    <property type="match status" value="1"/>
</dbReference>
<dbReference type="Gene3D" id="3.80.10.10">
    <property type="entry name" value="Ribonuclease Inhibitor"/>
    <property type="match status" value="1"/>
</dbReference>
<dbReference type="Proteomes" id="UP001359559">
    <property type="component" value="Unassembled WGS sequence"/>
</dbReference>
<dbReference type="InterPro" id="IPR055411">
    <property type="entry name" value="LRR_FXL15/At3g58940/PEG3-like"/>
</dbReference>
<comment type="caution">
    <text evidence="2">The sequence shown here is derived from an EMBL/GenBank/DDBJ whole genome shotgun (WGS) entry which is preliminary data.</text>
</comment>
<dbReference type="AlphaFoldDB" id="A0AAN9P3Z3"/>
<dbReference type="EMBL" id="JAYKXN010000005">
    <property type="protein sequence ID" value="KAK7284870.1"/>
    <property type="molecule type" value="Genomic_DNA"/>
</dbReference>
<feature type="domain" description="F-box" evidence="1">
    <location>
        <begin position="47"/>
        <end position="88"/>
    </location>
</feature>
<dbReference type="InterPro" id="IPR001810">
    <property type="entry name" value="F-box_dom"/>
</dbReference>
<evidence type="ECO:0000313" key="2">
    <source>
        <dbReference type="EMBL" id="KAK7284870.1"/>
    </source>
</evidence>
<sequence length="463" mass="53024">MIYANDLLQLALGLKWCTYSTGELHSVPMFVLVNLVLVNLFYTMEHLPVEVIGNILSHVASARDVVIASTTCKKWREAWHNHLHTLKFSYCDWPPFLELTSDRLEILITHTIFQTKALQNLTIFMDDEHEFSAAPVIAWLMYTRDSLRQLRYNVRTTPNFNIIEKCSRQRLEVLTLSRNSITGVEPSYLRFPCLNSLTLCFVSISALDLSLLLSGCPKLETLHMVGPEIAMSDSQASSMELSSPSLKDFLVESVGLDKFILEADSLEKLHLKDCTFEGFELVGKGTLKILEIDDVSVIHLDIGDGTENLEIVDVRNFTFMWPKFYHMISKASKLHKLRLWGVVFDEEDEVVDIDTISVCFPRLKHLSLSYDLRDGVLHYSLQGSSCLMNVVVLELGWTTISDLFSVWVAGHLERCPNLKKLVIYGFVSELKTHEECQILARFSEFILQLGRKYSHVRFKIEYE</sequence>
<keyword evidence="3" id="KW-1185">Reference proteome</keyword>
<dbReference type="Pfam" id="PF12937">
    <property type="entry name" value="F-box-like"/>
    <property type="match status" value="1"/>
</dbReference>
<protein>
    <recommendedName>
        <fullName evidence="1">F-box domain-containing protein</fullName>
    </recommendedName>
</protein>
<dbReference type="Gene3D" id="1.20.1280.50">
    <property type="match status" value="1"/>
</dbReference>
<dbReference type="InterPro" id="IPR036047">
    <property type="entry name" value="F-box-like_dom_sf"/>
</dbReference>
<reference evidence="2 3" key="1">
    <citation type="submission" date="2024-01" db="EMBL/GenBank/DDBJ databases">
        <title>The genomes of 5 underutilized Papilionoideae crops provide insights into root nodulation and disease resistance.</title>
        <authorList>
            <person name="Yuan L."/>
        </authorList>
    </citation>
    <scope>NUCLEOTIDE SEQUENCE [LARGE SCALE GENOMIC DNA]</scope>
    <source>
        <strain evidence="2">LY-2023</strain>
        <tissue evidence="2">Leaf</tissue>
    </source>
</reference>
<evidence type="ECO:0000313" key="3">
    <source>
        <dbReference type="Proteomes" id="UP001359559"/>
    </source>
</evidence>
<dbReference type="SMART" id="SM00256">
    <property type="entry name" value="FBOX"/>
    <property type="match status" value="1"/>
</dbReference>
<dbReference type="SUPFAM" id="SSF81383">
    <property type="entry name" value="F-box domain"/>
    <property type="match status" value="1"/>
</dbReference>
<organism evidence="2 3">
    <name type="scientific">Clitoria ternatea</name>
    <name type="common">Butterfly pea</name>
    <dbReference type="NCBI Taxonomy" id="43366"/>
    <lineage>
        <taxon>Eukaryota</taxon>
        <taxon>Viridiplantae</taxon>
        <taxon>Streptophyta</taxon>
        <taxon>Embryophyta</taxon>
        <taxon>Tracheophyta</taxon>
        <taxon>Spermatophyta</taxon>
        <taxon>Magnoliopsida</taxon>
        <taxon>eudicotyledons</taxon>
        <taxon>Gunneridae</taxon>
        <taxon>Pentapetalae</taxon>
        <taxon>rosids</taxon>
        <taxon>fabids</taxon>
        <taxon>Fabales</taxon>
        <taxon>Fabaceae</taxon>
        <taxon>Papilionoideae</taxon>
        <taxon>50 kb inversion clade</taxon>
        <taxon>NPAAA clade</taxon>
        <taxon>indigoferoid/millettioid clade</taxon>
        <taxon>Phaseoleae</taxon>
        <taxon>Clitoria</taxon>
    </lineage>
</organism>
<proteinExistence type="predicted"/>
<dbReference type="SUPFAM" id="SSF52047">
    <property type="entry name" value="RNI-like"/>
    <property type="match status" value="1"/>
</dbReference>
<accession>A0AAN9P3Z3</accession>
<evidence type="ECO:0000259" key="1">
    <source>
        <dbReference type="SMART" id="SM00256"/>
    </source>
</evidence>